<dbReference type="InterPro" id="IPR001611">
    <property type="entry name" value="Leu-rich_rpt"/>
</dbReference>
<evidence type="ECO:0000256" key="1">
    <source>
        <dbReference type="ARBA" id="ARBA00004496"/>
    </source>
</evidence>
<organism evidence="10 11">
    <name type="scientific">Oncorhynchus tshawytscha</name>
    <name type="common">Chinook salmon</name>
    <name type="synonym">Salmo tshawytscha</name>
    <dbReference type="NCBI Taxonomy" id="74940"/>
    <lineage>
        <taxon>Eukaryota</taxon>
        <taxon>Metazoa</taxon>
        <taxon>Chordata</taxon>
        <taxon>Craniata</taxon>
        <taxon>Vertebrata</taxon>
        <taxon>Euteleostomi</taxon>
        <taxon>Actinopterygii</taxon>
        <taxon>Neopterygii</taxon>
        <taxon>Teleostei</taxon>
        <taxon>Protacanthopterygii</taxon>
        <taxon>Salmoniformes</taxon>
        <taxon>Salmonidae</taxon>
        <taxon>Salmoninae</taxon>
        <taxon>Oncorhynchus</taxon>
    </lineage>
</organism>
<dbReference type="Pfam" id="PF14484">
    <property type="entry name" value="FISNA"/>
    <property type="match status" value="1"/>
</dbReference>
<dbReference type="PROSITE" id="PS50837">
    <property type="entry name" value="NACHT"/>
    <property type="match status" value="1"/>
</dbReference>
<dbReference type="InterPro" id="IPR041075">
    <property type="entry name" value="NOD1/2_WH"/>
</dbReference>
<dbReference type="GO" id="GO:0005737">
    <property type="term" value="C:cytoplasm"/>
    <property type="evidence" value="ECO:0007669"/>
    <property type="project" value="UniProtKB-SubCell"/>
</dbReference>
<dbReference type="FunFam" id="3.40.50.300:FF:001524">
    <property type="entry name" value="Si:dkey-126g1.7"/>
    <property type="match status" value="1"/>
</dbReference>
<keyword evidence="11" id="KW-1185">Reference proteome</keyword>
<dbReference type="Ensembl" id="ENSOTST00005115966.1">
    <property type="protein sequence ID" value="ENSOTSP00005132968.1"/>
    <property type="gene ID" value="ENSOTSG00005060962.1"/>
</dbReference>
<protein>
    <submittedName>
        <fullName evidence="10">Uncharacterized protein</fullName>
    </submittedName>
</protein>
<dbReference type="Pfam" id="PF13516">
    <property type="entry name" value="LRR_6"/>
    <property type="match status" value="3"/>
</dbReference>
<dbReference type="InterPro" id="IPR006574">
    <property type="entry name" value="PRY"/>
</dbReference>
<keyword evidence="2" id="KW-0963">Cytoplasm</keyword>
<dbReference type="InterPro" id="IPR003879">
    <property type="entry name" value="Butyrophylin_SPRY"/>
</dbReference>
<keyword evidence="6" id="KW-0067">ATP-binding</keyword>
<dbReference type="SUPFAM" id="SSF52047">
    <property type="entry name" value="RNI-like"/>
    <property type="match status" value="1"/>
</dbReference>
<dbReference type="SMART" id="SM01288">
    <property type="entry name" value="FISNA"/>
    <property type="match status" value="1"/>
</dbReference>
<dbReference type="Gene3D" id="3.80.10.10">
    <property type="entry name" value="Ribonuclease Inhibitor"/>
    <property type="match status" value="1"/>
</dbReference>
<evidence type="ECO:0000256" key="4">
    <source>
        <dbReference type="ARBA" id="ARBA00022737"/>
    </source>
</evidence>
<accession>A0AAZ3QWC2</accession>
<dbReference type="SMART" id="SM00589">
    <property type="entry name" value="PRY"/>
    <property type="match status" value="1"/>
</dbReference>
<dbReference type="Gene3D" id="1.10.533.10">
    <property type="entry name" value="Death Domain, Fas"/>
    <property type="match status" value="1"/>
</dbReference>
<keyword evidence="3" id="KW-0433">Leucine-rich repeat</keyword>
<feature type="compositionally biased region" description="Basic and acidic residues" evidence="7">
    <location>
        <begin position="33"/>
        <end position="47"/>
    </location>
</feature>
<dbReference type="Pfam" id="PF05729">
    <property type="entry name" value="NACHT"/>
    <property type="match status" value="1"/>
</dbReference>
<sequence length="1127" mass="127321">MSRSGKREEGPAFKRRLSGEREGAPASKMCLSGEHDTKAKSPIKQERPASPVPSCVSMKSDWSMDQPIFFRGGDFSTEQRNQQERSESEILSGQSSQSHQTDLASIFSLLEENIMTFVRNELKMFKRILRPELPEGFESQKQEVVDAEDEKQESSAREGALKITLHILRKMNQKELADTLEKYDPAVICQRELKSNLKKKFQCVFEGIAKQGNPTLLNKIYTELYITEGGTGEVNNEHELRQIETTTRKQARPETAIKYNDIFKPLTGQDKRIRTVLTKGVAGIGKTVSVQKFILDWAEGKANQDVQFVFSFPFRELNLMKEDKHTLIDLLNHFSVETKQSRISNYHKYNVVFIFDGLDECRLPLDFQKNKICCDVTESTSVDVLLTNLIKGNLLPSALLWITTRPAAANKIPSVCVDQVTEVRGFNDPQKEEYFRKRFSDEDLASRIISHIKTSRSLHIMCHIPVFCWISAIVLEHMLKHKREEMPKTLTEMYTHLVVFHTKQKNEKYLGKEETGPHWNKESILSLGKLAFQQLVNGNLIFYDEDLKEAGIDVNEASVYSGLCTQLFKEERGLYQEKVYCFVHLSIQEFLAAVYVFLSFINNNENLMDELQTKNNSEVTVYKSAVDKALQSETGNLDLFLRFLLGLSLESNQKHLRGLLTKTRSSSQSHEETVKYIKEKIRENPSPERSINLFHCLNELNDHSLVEEIQSYLSSGSLSKPNLSPAQWSALVFVLLTSEKELDVFDLKKYSRSEEGLLRLLPVVKASRAALLSGCGLTEEGCASLVSALKSNPSHLRELDLSNNDLKDSGVKLLSAGLGNPHCKLETLRLSGCLVTEEGCASLFSALRSNPSHLRELDLSNNDLKDSGVELLSAGLGNPHCKLETLRLSGCLVTEEGCASLVSALRSNPSHLRELDLSYNHPGDSGVRLLSAGLEDPHCRLEKLKYVEGLCQYVCYLTLDPNTVNSLLSLSEENGKVTCRREKQPYPDHPERFEDYRQVLCREGLTGRCYWEVEWSGRGVGIGVTYKGINRRGWGGCGLGYNDKSWSLYCSDHGYAAWHNSNPTTIDVLSSSHRVGVYLDWPAGTLSFYRASSDTLTHLYTFTSTFTEPLYPGFYLWYDGASVSLCQ</sequence>
<evidence type="ECO:0000256" key="2">
    <source>
        <dbReference type="ARBA" id="ARBA00022490"/>
    </source>
</evidence>
<dbReference type="GeneTree" id="ENSGT01150000286904"/>
<evidence type="ECO:0000256" key="6">
    <source>
        <dbReference type="ARBA" id="ARBA00022840"/>
    </source>
</evidence>
<proteinExistence type="predicted"/>
<reference evidence="11" key="1">
    <citation type="journal article" date="2018" name="PLoS ONE">
        <title>Chinook salmon (Oncorhynchus tshawytscha) genome and transcriptome.</title>
        <authorList>
            <person name="Christensen K.A."/>
            <person name="Leong J.S."/>
            <person name="Sakhrani D."/>
            <person name="Biagi C.A."/>
            <person name="Minkley D.R."/>
            <person name="Withler R.E."/>
            <person name="Rondeau E.B."/>
            <person name="Koop B.F."/>
            <person name="Devlin R.H."/>
        </authorList>
    </citation>
    <scope>NUCLEOTIDE SEQUENCE [LARGE SCALE GENOMIC DNA]</scope>
</reference>
<evidence type="ECO:0000256" key="3">
    <source>
        <dbReference type="ARBA" id="ARBA00022614"/>
    </source>
</evidence>
<reference evidence="10" key="2">
    <citation type="submission" date="2025-08" db="UniProtKB">
        <authorList>
            <consortium name="Ensembl"/>
        </authorList>
    </citation>
    <scope>IDENTIFICATION</scope>
</reference>
<evidence type="ECO:0000256" key="7">
    <source>
        <dbReference type="SAM" id="MobiDB-lite"/>
    </source>
</evidence>
<evidence type="ECO:0000313" key="10">
    <source>
        <dbReference type="Ensembl" id="ENSOTSP00005132968.1"/>
    </source>
</evidence>
<dbReference type="InterPro" id="IPR011029">
    <property type="entry name" value="DEATH-like_dom_sf"/>
</dbReference>
<dbReference type="Pfam" id="PF13765">
    <property type="entry name" value="PRY"/>
    <property type="match status" value="1"/>
</dbReference>
<dbReference type="AlphaFoldDB" id="A0AAZ3QWC2"/>
<reference evidence="10" key="3">
    <citation type="submission" date="2025-09" db="UniProtKB">
        <authorList>
            <consortium name="Ensembl"/>
        </authorList>
    </citation>
    <scope>IDENTIFICATION</scope>
</reference>
<dbReference type="PROSITE" id="PS50188">
    <property type="entry name" value="B302_SPRY"/>
    <property type="match status" value="1"/>
</dbReference>
<dbReference type="Pfam" id="PF17776">
    <property type="entry name" value="NLRC4_HD2"/>
    <property type="match status" value="1"/>
</dbReference>
<dbReference type="PROSITE" id="PS51450">
    <property type="entry name" value="LRR"/>
    <property type="match status" value="2"/>
</dbReference>
<keyword evidence="5" id="KW-0547">Nucleotide-binding</keyword>
<evidence type="ECO:0000256" key="5">
    <source>
        <dbReference type="ARBA" id="ARBA00022741"/>
    </source>
</evidence>
<dbReference type="InterPro" id="IPR051261">
    <property type="entry name" value="NLR"/>
</dbReference>
<keyword evidence="4" id="KW-0677">Repeat</keyword>
<dbReference type="InterPro" id="IPR029495">
    <property type="entry name" value="NACHT-assoc"/>
</dbReference>
<feature type="compositionally biased region" description="Basic and acidic residues" evidence="7">
    <location>
        <begin position="1"/>
        <end position="23"/>
    </location>
</feature>
<dbReference type="InterPro" id="IPR013320">
    <property type="entry name" value="ConA-like_dom_sf"/>
</dbReference>
<dbReference type="InterPro" id="IPR027417">
    <property type="entry name" value="P-loop_NTPase"/>
</dbReference>
<evidence type="ECO:0000259" key="8">
    <source>
        <dbReference type="PROSITE" id="PS50188"/>
    </source>
</evidence>
<comment type="subcellular location">
    <subcellularLocation>
        <location evidence="1">Cytoplasm</location>
    </subcellularLocation>
</comment>
<dbReference type="SMART" id="SM00368">
    <property type="entry name" value="LRR_RI"/>
    <property type="match status" value="6"/>
</dbReference>
<dbReference type="SMART" id="SM00449">
    <property type="entry name" value="SPRY"/>
    <property type="match status" value="1"/>
</dbReference>
<dbReference type="Pfam" id="PF00622">
    <property type="entry name" value="SPRY"/>
    <property type="match status" value="1"/>
</dbReference>
<evidence type="ECO:0000313" key="11">
    <source>
        <dbReference type="Proteomes" id="UP000694402"/>
    </source>
</evidence>
<name>A0AAZ3QWC2_ONCTS</name>
<dbReference type="InterPro" id="IPR001870">
    <property type="entry name" value="B30.2/SPRY"/>
</dbReference>
<dbReference type="InterPro" id="IPR003877">
    <property type="entry name" value="SPRY_dom"/>
</dbReference>
<dbReference type="FunFam" id="3.80.10.10:FF:000100">
    <property type="entry name" value="Si:dkey-11n14.1"/>
    <property type="match status" value="1"/>
</dbReference>
<dbReference type="InterPro" id="IPR041267">
    <property type="entry name" value="NLRP_HD2"/>
</dbReference>
<evidence type="ECO:0000259" key="9">
    <source>
        <dbReference type="PROSITE" id="PS50837"/>
    </source>
</evidence>
<dbReference type="GO" id="GO:0005524">
    <property type="term" value="F:ATP binding"/>
    <property type="evidence" value="ECO:0007669"/>
    <property type="project" value="UniProtKB-KW"/>
</dbReference>
<dbReference type="Gene3D" id="2.60.120.920">
    <property type="match status" value="1"/>
</dbReference>
<feature type="region of interest" description="Disordered" evidence="7">
    <location>
        <begin position="1"/>
        <end position="97"/>
    </location>
</feature>
<dbReference type="InterPro" id="IPR032675">
    <property type="entry name" value="LRR_dom_sf"/>
</dbReference>
<dbReference type="Proteomes" id="UP000694402">
    <property type="component" value="Unassembled WGS sequence"/>
</dbReference>
<dbReference type="PRINTS" id="PR01407">
    <property type="entry name" value="BUTYPHLNCDUF"/>
</dbReference>
<dbReference type="PANTHER" id="PTHR24106">
    <property type="entry name" value="NACHT, LRR AND CARD DOMAINS-CONTAINING"/>
    <property type="match status" value="1"/>
</dbReference>
<dbReference type="SUPFAM" id="SSF49899">
    <property type="entry name" value="Concanavalin A-like lectins/glucanases"/>
    <property type="match status" value="1"/>
</dbReference>
<dbReference type="InterPro" id="IPR007111">
    <property type="entry name" value="NACHT_NTPase"/>
</dbReference>
<feature type="domain" description="B30.2/SPRY" evidence="8">
    <location>
        <begin position="937"/>
        <end position="1127"/>
    </location>
</feature>
<dbReference type="Gene3D" id="3.40.50.300">
    <property type="entry name" value="P-loop containing nucleotide triphosphate hydrolases"/>
    <property type="match status" value="1"/>
</dbReference>
<dbReference type="Pfam" id="PF17779">
    <property type="entry name" value="WHD_NOD2"/>
    <property type="match status" value="1"/>
</dbReference>
<dbReference type="CDD" id="cd16040">
    <property type="entry name" value="SPRY_PRY_SNTX"/>
    <property type="match status" value="1"/>
</dbReference>
<dbReference type="InterPro" id="IPR043136">
    <property type="entry name" value="B30.2/SPRY_sf"/>
</dbReference>
<feature type="domain" description="NACHT" evidence="9">
    <location>
        <begin position="274"/>
        <end position="408"/>
    </location>
</feature>